<evidence type="ECO:0000313" key="2">
    <source>
        <dbReference type="EMBL" id="KAK4886647.1"/>
    </source>
</evidence>
<accession>A0AAN7PHJ0</accession>
<dbReference type="AlphaFoldDB" id="A0AAN7PHJ0"/>
<evidence type="ECO:0000313" key="3">
    <source>
        <dbReference type="Proteomes" id="UP001353858"/>
    </source>
</evidence>
<dbReference type="Proteomes" id="UP001353858">
    <property type="component" value="Unassembled WGS sequence"/>
</dbReference>
<organism evidence="2 3">
    <name type="scientific">Aquatica leii</name>
    <dbReference type="NCBI Taxonomy" id="1421715"/>
    <lineage>
        <taxon>Eukaryota</taxon>
        <taxon>Metazoa</taxon>
        <taxon>Ecdysozoa</taxon>
        <taxon>Arthropoda</taxon>
        <taxon>Hexapoda</taxon>
        <taxon>Insecta</taxon>
        <taxon>Pterygota</taxon>
        <taxon>Neoptera</taxon>
        <taxon>Endopterygota</taxon>
        <taxon>Coleoptera</taxon>
        <taxon>Polyphaga</taxon>
        <taxon>Elateriformia</taxon>
        <taxon>Elateroidea</taxon>
        <taxon>Lampyridae</taxon>
        <taxon>Luciolinae</taxon>
        <taxon>Aquatica</taxon>
    </lineage>
</organism>
<feature type="chain" id="PRO_5042876783" evidence="1">
    <location>
        <begin position="19"/>
        <end position="272"/>
    </location>
</feature>
<name>A0AAN7PHJ0_9COLE</name>
<feature type="signal peptide" evidence="1">
    <location>
        <begin position="1"/>
        <end position="18"/>
    </location>
</feature>
<comment type="caution">
    <text evidence="2">The sequence shown here is derived from an EMBL/GenBank/DDBJ whole genome shotgun (WGS) entry which is preliminary data.</text>
</comment>
<proteinExistence type="predicted"/>
<reference evidence="3" key="1">
    <citation type="submission" date="2023-01" db="EMBL/GenBank/DDBJ databases">
        <title>Key to firefly adult light organ development and bioluminescence: homeobox transcription factors regulate luciferase expression and transportation to peroxisome.</title>
        <authorList>
            <person name="Fu X."/>
        </authorList>
    </citation>
    <scope>NUCLEOTIDE SEQUENCE [LARGE SCALE GENOMIC DNA]</scope>
</reference>
<keyword evidence="1" id="KW-0732">Signal</keyword>
<keyword evidence="3" id="KW-1185">Reference proteome</keyword>
<evidence type="ECO:0000256" key="1">
    <source>
        <dbReference type="SAM" id="SignalP"/>
    </source>
</evidence>
<gene>
    <name evidence="2" type="ORF">RN001_002918</name>
</gene>
<dbReference type="EMBL" id="JARPUR010000001">
    <property type="protein sequence ID" value="KAK4886647.1"/>
    <property type="molecule type" value="Genomic_DNA"/>
</dbReference>
<protein>
    <submittedName>
        <fullName evidence="2">Uncharacterized protein</fullName>
    </submittedName>
</protein>
<sequence>MLQIHGFILFSMLATSLATPEKQIKLEDIEDDNVKNDDHSKIQMKYTQVSNLIRTSPLMHYGFRPINIQQQQQQQQHHTQTHYRSDQQYYILPPQYTPPKYYAYPTNPLPQHQYQQEQLAYITNNHLPQQFHTPQYVFVNPDGSAVNPKFTFAYFQPQYVHPSQNIDHPQETSPTYQIQYVTVPQPQQQPQFQYKFESAPKHKFAPKSLLDSYIPSYLQVQYLKQEQARENAIRYDTKIPAGFKSDFDKNLVYRNVPANYHMRYTNYHTPRN</sequence>